<dbReference type="PANTHER" id="PTHR30055:SF153">
    <property type="entry name" value="HTH-TYPE TRANSCRIPTIONAL REPRESSOR RV3405C"/>
    <property type="match status" value="1"/>
</dbReference>
<evidence type="ECO:0000259" key="3">
    <source>
        <dbReference type="PROSITE" id="PS50977"/>
    </source>
</evidence>
<dbReference type="EMBL" id="LQPC01000019">
    <property type="protein sequence ID" value="ORV90876.1"/>
    <property type="molecule type" value="Genomic_DNA"/>
</dbReference>
<feature type="domain" description="HTH tetR-type" evidence="3">
    <location>
        <begin position="17"/>
        <end position="76"/>
    </location>
</feature>
<accession>A0A1X1WW58</accession>
<dbReference type="PANTHER" id="PTHR30055">
    <property type="entry name" value="HTH-TYPE TRANSCRIPTIONAL REGULATOR RUTR"/>
    <property type="match status" value="1"/>
</dbReference>
<organism evidence="4 5">
    <name type="scientific">Mycolicibacterium iranicum</name>
    <name type="common">Mycobacterium iranicum</name>
    <dbReference type="NCBI Taxonomy" id="912594"/>
    <lineage>
        <taxon>Bacteria</taxon>
        <taxon>Bacillati</taxon>
        <taxon>Actinomycetota</taxon>
        <taxon>Actinomycetes</taxon>
        <taxon>Mycobacteriales</taxon>
        <taxon>Mycobacteriaceae</taxon>
        <taxon>Mycolicibacterium</taxon>
    </lineage>
</organism>
<comment type="caution">
    <text evidence="4">The sequence shown here is derived from an EMBL/GenBank/DDBJ whole genome shotgun (WGS) entry which is preliminary data.</text>
</comment>
<reference evidence="4 5" key="1">
    <citation type="submission" date="2016-01" db="EMBL/GenBank/DDBJ databases">
        <title>The new phylogeny of the genus Mycobacterium.</title>
        <authorList>
            <person name="Tarcisio F."/>
            <person name="Conor M."/>
            <person name="Antonella G."/>
            <person name="Elisabetta G."/>
            <person name="Giulia F.S."/>
            <person name="Sara T."/>
            <person name="Anna F."/>
            <person name="Clotilde B."/>
            <person name="Roberto B."/>
            <person name="Veronica D.S."/>
            <person name="Fabio R."/>
            <person name="Monica P."/>
            <person name="Olivier J."/>
            <person name="Enrico T."/>
            <person name="Nicola S."/>
        </authorList>
    </citation>
    <scope>NUCLEOTIDE SEQUENCE [LARGE SCALE GENOMIC DNA]</scope>
    <source>
        <strain evidence="4 5">DSM 45541</strain>
    </source>
</reference>
<protein>
    <submittedName>
        <fullName evidence="4">TetR family transcriptional regulator</fullName>
    </submittedName>
</protein>
<proteinExistence type="predicted"/>
<dbReference type="GO" id="GO:0000976">
    <property type="term" value="F:transcription cis-regulatory region binding"/>
    <property type="evidence" value="ECO:0007669"/>
    <property type="project" value="TreeGrafter"/>
</dbReference>
<dbReference type="InterPro" id="IPR050109">
    <property type="entry name" value="HTH-type_TetR-like_transc_reg"/>
</dbReference>
<feature type="DNA-binding region" description="H-T-H motif" evidence="2">
    <location>
        <begin position="39"/>
        <end position="58"/>
    </location>
</feature>
<keyword evidence="1 2" id="KW-0238">DNA-binding</keyword>
<dbReference type="RefSeq" id="WP_085172542.1">
    <property type="nucleotide sequence ID" value="NZ_LQPC01000019.1"/>
</dbReference>
<evidence type="ECO:0000256" key="2">
    <source>
        <dbReference type="PROSITE-ProRule" id="PRU00335"/>
    </source>
</evidence>
<dbReference type="Proteomes" id="UP000193622">
    <property type="component" value="Unassembled WGS sequence"/>
</dbReference>
<dbReference type="InterPro" id="IPR001647">
    <property type="entry name" value="HTH_TetR"/>
</dbReference>
<dbReference type="PRINTS" id="PR00455">
    <property type="entry name" value="HTHTETR"/>
</dbReference>
<dbReference type="SUPFAM" id="SSF46689">
    <property type="entry name" value="Homeodomain-like"/>
    <property type="match status" value="1"/>
</dbReference>
<dbReference type="GO" id="GO:0003700">
    <property type="term" value="F:DNA-binding transcription factor activity"/>
    <property type="evidence" value="ECO:0007669"/>
    <property type="project" value="TreeGrafter"/>
</dbReference>
<gene>
    <name evidence="4" type="ORF">AWC12_04775</name>
</gene>
<dbReference type="AlphaFoldDB" id="A0A1X1WW58"/>
<evidence type="ECO:0000313" key="5">
    <source>
        <dbReference type="Proteomes" id="UP000193622"/>
    </source>
</evidence>
<dbReference type="Gene3D" id="1.10.357.10">
    <property type="entry name" value="Tetracycline Repressor, domain 2"/>
    <property type="match status" value="1"/>
</dbReference>
<sequence length="219" mass="23832">MARKRRGWGGDPPETDDEAAARIIAAAVDLIAETGSAITIADVAESLGVIRQTVYRYFPTADDLMRAAAIASVDGFLDRLAAHVRGINDPADAMTEGVLFTLDAVATTPHLGIVLSAPSAAAGPSEVASALAQDFGMRMITRFDVDWTRYGYDDAALRDLVEFTLRTMLSFFVAPNDPARSHDELRRFLRRWLGSAILAQEAASALKRQRNPSRRDSPR</sequence>
<evidence type="ECO:0000256" key="1">
    <source>
        <dbReference type="ARBA" id="ARBA00023125"/>
    </source>
</evidence>
<name>A0A1X1WW58_MYCIR</name>
<evidence type="ECO:0000313" key="4">
    <source>
        <dbReference type="EMBL" id="ORV90876.1"/>
    </source>
</evidence>
<dbReference type="PROSITE" id="PS50977">
    <property type="entry name" value="HTH_TETR_2"/>
    <property type="match status" value="1"/>
</dbReference>
<dbReference type="Pfam" id="PF00440">
    <property type="entry name" value="TetR_N"/>
    <property type="match status" value="1"/>
</dbReference>
<dbReference type="InterPro" id="IPR009057">
    <property type="entry name" value="Homeodomain-like_sf"/>
</dbReference>